<feature type="compositionally biased region" description="Low complexity" evidence="1">
    <location>
        <begin position="382"/>
        <end position="391"/>
    </location>
</feature>
<accession>A0A4S4LTT8</accession>
<evidence type="ECO:0000256" key="1">
    <source>
        <dbReference type="SAM" id="MobiDB-lite"/>
    </source>
</evidence>
<gene>
    <name evidence="2" type="ORF">EW146_g5295</name>
</gene>
<reference evidence="2 3" key="1">
    <citation type="submission" date="2019-02" db="EMBL/GenBank/DDBJ databases">
        <title>Genome sequencing of the rare red list fungi Bondarzewia mesenterica.</title>
        <authorList>
            <person name="Buettner E."/>
            <person name="Kellner H."/>
        </authorList>
    </citation>
    <scope>NUCLEOTIDE SEQUENCE [LARGE SCALE GENOMIC DNA]</scope>
    <source>
        <strain evidence="2 3">DSM 108281</strain>
    </source>
</reference>
<dbReference type="Proteomes" id="UP000310158">
    <property type="component" value="Unassembled WGS sequence"/>
</dbReference>
<dbReference type="AlphaFoldDB" id="A0A4S4LTT8"/>
<evidence type="ECO:0000313" key="3">
    <source>
        <dbReference type="Proteomes" id="UP000310158"/>
    </source>
</evidence>
<comment type="caution">
    <text evidence="2">The sequence shown here is derived from an EMBL/GenBank/DDBJ whole genome shotgun (WGS) entry which is preliminary data.</text>
</comment>
<organism evidence="2 3">
    <name type="scientific">Bondarzewia mesenterica</name>
    <dbReference type="NCBI Taxonomy" id="1095465"/>
    <lineage>
        <taxon>Eukaryota</taxon>
        <taxon>Fungi</taxon>
        <taxon>Dikarya</taxon>
        <taxon>Basidiomycota</taxon>
        <taxon>Agaricomycotina</taxon>
        <taxon>Agaricomycetes</taxon>
        <taxon>Russulales</taxon>
        <taxon>Bondarzewiaceae</taxon>
        <taxon>Bondarzewia</taxon>
    </lineage>
</organism>
<name>A0A4S4LTT8_9AGAM</name>
<dbReference type="OrthoDB" id="4748970at2759"/>
<protein>
    <submittedName>
        <fullName evidence="2">Uncharacterized protein</fullName>
    </submittedName>
</protein>
<feature type="region of interest" description="Disordered" evidence="1">
    <location>
        <begin position="341"/>
        <end position="399"/>
    </location>
</feature>
<proteinExistence type="predicted"/>
<feature type="compositionally biased region" description="Polar residues" evidence="1">
    <location>
        <begin position="20"/>
        <end position="31"/>
    </location>
</feature>
<keyword evidence="3" id="KW-1185">Reference proteome</keyword>
<dbReference type="EMBL" id="SGPL01000226">
    <property type="protein sequence ID" value="THH15138.1"/>
    <property type="molecule type" value="Genomic_DNA"/>
</dbReference>
<evidence type="ECO:0000313" key="2">
    <source>
        <dbReference type="EMBL" id="THH15138.1"/>
    </source>
</evidence>
<sequence>MHATVHNFASPPHSFWDTPGASTSAAPSRFNSPYVSSQPSRPSSQLQKPAYVDPQFRVLIPPSPHECYGIMDASQPFHNPVSAPQSAGPSYLRQPQRGDLDMAAAQAQPYNPYAQPSLQHMVPQPSSVFSFYAPTAVQSCPTTPPGSHKRSPRLHPHTLACQPYPTVVRRDGRRSPKPESYYAPNAALLYSHAQVLPSPSPPGGAANALGCTTFPFSPSPVGGIPCRLPPILQVEKQQVTTTATQAASASRRRNEAHFICPVPGCGSTFTRRFNLRGASRRVSRTYRCPFDPLDALLTPLACPAICDRTPRSGRTSASPGPPSDKVAVQRVSGLRQELQQARRTQLRSEGGSECRQAAEAQTSAAGVFTSGKRPMSANSADTPTTPTATTMAEEELSSD</sequence>
<feature type="region of interest" description="Disordered" evidence="1">
    <location>
        <begin position="1"/>
        <end position="48"/>
    </location>
</feature>
<feature type="compositionally biased region" description="Low complexity" evidence="1">
    <location>
        <begin position="32"/>
        <end position="48"/>
    </location>
</feature>